<keyword evidence="8 10" id="KW-0472">Membrane</keyword>
<organism evidence="14 15">
    <name type="scientific">Anaerovirgula multivorans</name>
    <dbReference type="NCBI Taxonomy" id="312168"/>
    <lineage>
        <taxon>Bacteria</taxon>
        <taxon>Bacillati</taxon>
        <taxon>Bacillota</taxon>
        <taxon>Clostridia</taxon>
        <taxon>Peptostreptococcales</taxon>
        <taxon>Natronincolaceae</taxon>
        <taxon>Anaerovirgula</taxon>
    </lineage>
</organism>
<evidence type="ECO:0000256" key="4">
    <source>
        <dbReference type="ARBA" id="ARBA00022475"/>
    </source>
</evidence>
<comment type="subcellular location">
    <subcellularLocation>
        <location evidence="1">Cell membrane</location>
        <topology evidence="1">Multi-pass membrane protein</topology>
    </subcellularLocation>
</comment>
<evidence type="ECO:0000256" key="7">
    <source>
        <dbReference type="ARBA" id="ARBA00022989"/>
    </source>
</evidence>
<feature type="transmembrane region" description="Helical" evidence="11">
    <location>
        <begin position="38"/>
        <end position="60"/>
    </location>
</feature>
<dbReference type="Pfam" id="PF02687">
    <property type="entry name" value="FtsX"/>
    <property type="match status" value="1"/>
</dbReference>
<evidence type="ECO:0000256" key="10">
    <source>
        <dbReference type="PIRNR" id="PIRNR003097"/>
    </source>
</evidence>
<evidence type="ECO:0000259" key="12">
    <source>
        <dbReference type="Pfam" id="PF02687"/>
    </source>
</evidence>
<protein>
    <recommendedName>
        <fullName evidence="3 10">Cell division protein FtsX</fullName>
    </recommendedName>
</protein>
<evidence type="ECO:0000256" key="9">
    <source>
        <dbReference type="ARBA" id="ARBA00023306"/>
    </source>
</evidence>
<dbReference type="Pfam" id="PF18075">
    <property type="entry name" value="FtsX_ECD"/>
    <property type="match status" value="1"/>
</dbReference>
<dbReference type="RefSeq" id="WP_242975087.1">
    <property type="nucleotide sequence ID" value="NZ_FZOJ01000007.1"/>
</dbReference>
<feature type="transmembrane region" description="Helical" evidence="11">
    <location>
        <begin position="182"/>
        <end position="203"/>
    </location>
</feature>
<keyword evidence="7 11" id="KW-1133">Transmembrane helix</keyword>
<dbReference type="InterPro" id="IPR040690">
    <property type="entry name" value="FtsX_ECD"/>
</dbReference>
<evidence type="ECO:0000256" key="2">
    <source>
        <dbReference type="ARBA" id="ARBA00007379"/>
    </source>
</evidence>
<name>A0A239DD69_9FIRM</name>
<accession>A0A239DD69</accession>
<keyword evidence="4 10" id="KW-1003">Cell membrane</keyword>
<dbReference type="EMBL" id="FZOJ01000007">
    <property type="protein sequence ID" value="SNS30335.1"/>
    <property type="molecule type" value="Genomic_DNA"/>
</dbReference>
<evidence type="ECO:0000256" key="1">
    <source>
        <dbReference type="ARBA" id="ARBA00004651"/>
    </source>
</evidence>
<feature type="transmembrane region" description="Helical" evidence="11">
    <location>
        <begin position="227"/>
        <end position="254"/>
    </location>
</feature>
<keyword evidence="5 10" id="KW-0132">Cell division</keyword>
<comment type="function">
    <text evidence="10">Part of the ABC transporter FtsEX involved in asymmetric cellular division facilitating the initiation of sporulation.</text>
</comment>
<feature type="transmembrane region" description="Helical" evidence="11">
    <location>
        <begin position="275"/>
        <end position="300"/>
    </location>
</feature>
<gene>
    <name evidence="14" type="ORF">SAMN05446037_1007120</name>
</gene>
<evidence type="ECO:0000313" key="14">
    <source>
        <dbReference type="EMBL" id="SNS30335.1"/>
    </source>
</evidence>
<dbReference type="GO" id="GO:0005886">
    <property type="term" value="C:plasma membrane"/>
    <property type="evidence" value="ECO:0007669"/>
    <property type="project" value="UniProtKB-SubCell"/>
</dbReference>
<evidence type="ECO:0000313" key="15">
    <source>
        <dbReference type="Proteomes" id="UP000198304"/>
    </source>
</evidence>
<evidence type="ECO:0000256" key="3">
    <source>
        <dbReference type="ARBA" id="ARBA00021907"/>
    </source>
</evidence>
<evidence type="ECO:0000256" key="6">
    <source>
        <dbReference type="ARBA" id="ARBA00022692"/>
    </source>
</evidence>
<dbReference type="Gene3D" id="3.30.70.3040">
    <property type="match status" value="1"/>
</dbReference>
<dbReference type="PANTHER" id="PTHR47755">
    <property type="entry name" value="CELL DIVISION PROTEIN FTSX"/>
    <property type="match status" value="1"/>
</dbReference>
<reference evidence="14 15" key="1">
    <citation type="submission" date="2017-06" db="EMBL/GenBank/DDBJ databases">
        <authorList>
            <person name="Kim H.J."/>
            <person name="Triplett B.A."/>
        </authorList>
    </citation>
    <scope>NUCLEOTIDE SEQUENCE [LARGE SCALE GENOMIC DNA]</scope>
    <source>
        <strain evidence="14 15">SCA</strain>
    </source>
</reference>
<dbReference type="GO" id="GO:0051301">
    <property type="term" value="P:cell division"/>
    <property type="evidence" value="ECO:0007669"/>
    <property type="project" value="UniProtKB-KW"/>
</dbReference>
<keyword evidence="9 10" id="KW-0131">Cell cycle</keyword>
<dbReference type="PANTHER" id="PTHR47755:SF1">
    <property type="entry name" value="CELL DIVISION PROTEIN FTSX"/>
    <property type="match status" value="1"/>
</dbReference>
<evidence type="ECO:0000256" key="5">
    <source>
        <dbReference type="ARBA" id="ARBA00022618"/>
    </source>
</evidence>
<dbReference type="InterPro" id="IPR004513">
    <property type="entry name" value="FtsX"/>
</dbReference>
<comment type="similarity">
    <text evidence="2 10">Belongs to the ABC-4 integral membrane protein family. FtsX subfamily.</text>
</comment>
<evidence type="ECO:0000256" key="11">
    <source>
        <dbReference type="SAM" id="Phobius"/>
    </source>
</evidence>
<feature type="domain" description="FtsX extracellular" evidence="13">
    <location>
        <begin position="73"/>
        <end position="163"/>
    </location>
</feature>
<evidence type="ECO:0000256" key="8">
    <source>
        <dbReference type="ARBA" id="ARBA00023136"/>
    </source>
</evidence>
<keyword evidence="6 11" id="KW-0812">Transmembrane</keyword>
<dbReference type="Proteomes" id="UP000198304">
    <property type="component" value="Unassembled WGS sequence"/>
</dbReference>
<evidence type="ECO:0000259" key="13">
    <source>
        <dbReference type="Pfam" id="PF18075"/>
    </source>
</evidence>
<keyword evidence="15" id="KW-1185">Reference proteome</keyword>
<dbReference type="InterPro" id="IPR003838">
    <property type="entry name" value="ABC3_permease_C"/>
</dbReference>
<sequence>MFAGKGWDEHKMKNIFYNTGYFLKEVKTMIQLNLLSNIFSLFSTGLIFFILAMVISGWWVSSQVVEVIQGEAEMSVYFDESIDDTEVLQLVKKLESIEGVREARVVDEDEAYGRMVEILGKEARVLEFFDDNPFSSFIEVKIHLEKIEPILEKLEMMTGIEHVRDNGEVLERLRSIAEILRFIGYLVVAAVGISTLVITSHIIRQGIYNNRDQINTLRLLGAPESFIAFPFILEGLLLTLGGGMLASAMTAVTLKQVYTQMVGPLPFIPLPPREALISNMTLLITMMSGILGIVGSMLGLSSAKSN</sequence>
<dbReference type="PIRSF" id="PIRSF003097">
    <property type="entry name" value="FtsX"/>
    <property type="match status" value="1"/>
</dbReference>
<proteinExistence type="inferred from homology"/>
<dbReference type="AlphaFoldDB" id="A0A239DD69"/>
<feature type="domain" description="ABC3 transporter permease C-terminal" evidence="12">
    <location>
        <begin position="187"/>
        <end position="291"/>
    </location>
</feature>